<dbReference type="InterPro" id="IPR003817">
    <property type="entry name" value="PS_Dcarbxylase"/>
</dbReference>
<evidence type="ECO:0000256" key="10">
    <source>
        <dbReference type="ARBA" id="ARBA00023317"/>
    </source>
</evidence>
<keyword evidence="6" id="KW-0865">Zymogen</keyword>
<evidence type="ECO:0000313" key="12">
    <source>
        <dbReference type="Proteomes" id="UP001595833"/>
    </source>
</evidence>
<dbReference type="Pfam" id="PF02666">
    <property type="entry name" value="PS_Dcarbxylase"/>
    <property type="match status" value="1"/>
</dbReference>
<dbReference type="EMBL" id="JBHSJB010000031">
    <property type="protein sequence ID" value="MFC5058201.1"/>
    <property type="molecule type" value="Genomic_DNA"/>
</dbReference>
<keyword evidence="1" id="KW-1003">Cell membrane</keyword>
<evidence type="ECO:0000256" key="3">
    <source>
        <dbReference type="ARBA" id="ARBA00022793"/>
    </source>
</evidence>
<keyword evidence="7" id="KW-0594">Phospholipid biosynthesis</keyword>
<comment type="caution">
    <text evidence="11">The sequence shown here is derived from an EMBL/GenBank/DDBJ whole genome shotgun (WGS) entry which is preliminary data.</text>
</comment>
<evidence type="ECO:0000256" key="2">
    <source>
        <dbReference type="ARBA" id="ARBA00022516"/>
    </source>
</evidence>
<evidence type="ECO:0000313" key="11">
    <source>
        <dbReference type="EMBL" id="MFC5058201.1"/>
    </source>
</evidence>
<name>A0ABV9Y6J3_9PSEU</name>
<keyword evidence="2" id="KW-0444">Lipid biosynthesis</keyword>
<dbReference type="Proteomes" id="UP001595833">
    <property type="component" value="Unassembled WGS sequence"/>
</dbReference>
<keyword evidence="8" id="KW-0456">Lyase</keyword>
<evidence type="ECO:0000256" key="1">
    <source>
        <dbReference type="ARBA" id="ARBA00022475"/>
    </source>
</evidence>
<keyword evidence="5" id="KW-0472">Membrane</keyword>
<evidence type="ECO:0000256" key="9">
    <source>
        <dbReference type="ARBA" id="ARBA00023264"/>
    </source>
</evidence>
<keyword evidence="9" id="KW-1208">Phospholipid metabolism</keyword>
<gene>
    <name evidence="11" type="ORF">ACFPFM_31195</name>
</gene>
<organism evidence="11 12">
    <name type="scientific">Saccharothrix xinjiangensis</name>
    <dbReference type="NCBI Taxonomy" id="204798"/>
    <lineage>
        <taxon>Bacteria</taxon>
        <taxon>Bacillati</taxon>
        <taxon>Actinomycetota</taxon>
        <taxon>Actinomycetes</taxon>
        <taxon>Pseudonocardiales</taxon>
        <taxon>Pseudonocardiaceae</taxon>
        <taxon>Saccharothrix</taxon>
    </lineage>
</organism>
<keyword evidence="4" id="KW-0443">Lipid metabolism</keyword>
<evidence type="ECO:0000256" key="6">
    <source>
        <dbReference type="ARBA" id="ARBA00023145"/>
    </source>
</evidence>
<reference evidence="12" key="1">
    <citation type="journal article" date="2019" name="Int. J. Syst. Evol. Microbiol.">
        <title>The Global Catalogue of Microorganisms (GCM) 10K type strain sequencing project: providing services to taxonomists for standard genome sequencing and annotation.</title>
        <authorList>
            <consortium name="The Broad Institute Genomics Platform"/>
            <consortium name="The Broad Institute Genome Sequencing Center for Infectious Disease"/>
            <person name="Wu L."/>
            <person name="Ma J."/>
        </authorList>
    </citation>
    <scope>NUCLEOTIDE SEQUENCE [LARGE SCALE GENOMIC DNA]</scope>
    <source>
        <strain evidence="12">KCTC 12848</strain>
    </source>
</reference>
<protein>
    <submittedName>
        <fullName evidence="11">Phosphatidylserine decarboxylase</fullName>
    </submittedName>
</protein>
<keyword evidence="12" id="KW-1185">Reference proteome</keyword>
<dbReference type="RefSeq" id="WP_344037662.1">
    <property type="nucleotide sequence ID" value="NZ_BAAAKE010000008.1"/>
</dbReference>
<evidence type="ECO:0000256" key="7">
    <source>
        <dbReference type="ARBA" id="ARBA00023209"/>
    </source>
</evidence>
<sequence length="240" mass="27699">MAKPLDEWVKDDVSPLADRSTAWLSQFHFFRDPHRPRFVDPARFFSPADGVIVYQRVVEPDEPLVEIKGGAYTVRQALRAPGYRHRSLVIGIFMTYYDVHVNRIPYAGRLSYRRLEALDTYNRPMLDVENDILDLLRVDLSGAEYLHRNQRVVNRVLSARLRQPYYLLQVADHAVDCVLPFELTQNVPRAQGARFSQIRYGSQVDLVIPLSPHLEFEPLRDVTDHVEAAVDPLVRVHGLD</sequence>
<evidence type="ECO:0000256" key="5">
    <source>
        <dbReference type="ARBA" id="ARBA00023136"/>
    </source>
</evidence>
<proteinExistence type="predicted"/>
<evidence type="ECO:0000256" key="4">
    <source>
        <dbReference type="ARBA" id="ARBA00023098"/>
    </source>
</evidence>
<keyword evidence="10" id="KW-0670">Pyruvate</keyword>
<dbReference type="InterPro" id="IPR033175">
    <property type="entry name" value="PSD-A"/>
</dbReference>
<accession>A0ABV9Y6J3</accession>
<dbReference type="PANTHER" id="PTHR35809">
    <property type="entry name" value="ARCHAETIDYLSERINE DECARBOXYLASE PROENZYME-RELATED"/>
    <property type="match status" value="1"/>
</dbReference>
<evidence type="ECO:0000256" key="8">
    <source>
        <dbReference type="ARBA" id="ARBA00023239"/>
    </source>
</evidence>
<dbReference type="PANTHER" id="PTHR35809:SF1">
    <property type="entry name" value="ARCHAETIDYLSERINE DECARBOXYLASE PROENZYME-RELATED"/>
    <property type="match status" value="1"/>
</dbReference>
<keyword evidence="3" id="KW-0210">Decarboxylase</keyword>